<evidence type="ECO:0000256" key="3">
    <source>
        <dbReference type="ARBA" id="ARBA00022737"/>
    </source>
</evidence>
<dbReference type="PROSITE" id="PS50105">
    <property type="entry name" value="SAM_DOMAIN"/>
    <property type="match status" value="1"/>
</dbReference>
<keyword evidence="8" id="KW-1185">Reference proteome</keyword>
<comment type="caution">
    <text evidence="7">The sequence shown here is derived from an EMBL/GenBank/DDBJ whole genome shotgun (WGS) entry which is preliminary data.</text>
</comment>
<reference evidence="7" key="1">
    <citation type="journal article" date="2023" name="Mol. Biol. Evol.">
        <title>Third-Generation Sequencing Reveals the Adaptive Role of the Epigenome in Three Deep-Sea Polychaetes.</title>
        <authorList>
            <person name="Perez M."/>
            <person name="Aroh O."/>
            <person name="Sun Y."/>
            <person name="Lan Y."/>
            <person name="Juniper S.K."/>
            <person name="Young C.R."/>
            <person name="Angers B."/>
            <person name="Qian P.Y."/>
        </authorList>
    </citation>
    <scope>NUCLEOTIDE SEQUENCE</scope>
    <source>
        <strain evidence="7">R07B-5</strain>
    </source>
</reference>
<evidence type="ECO:0000259" key="6">
    <source>
        <dbReference type="PROSITE" id="PS50105"/>
    </source>
</evidence>
<evidence type="ECO:0000256" key="2">
    <source>
        <dbReference type="ARBA" id="ARBA00022490"/>
    </source>
</evidence>
<dbReference type="GO" id="GO:0034128">
    <property type="term" value="P:negative regulation of MyD88-independent toll-like receptor signaling pathway"/>
    <property type="evidence" value="ECO:0007669"/>
    <property type="project" value="InterPro"/>
</dbReference>
<evidence type="ECO:0000256" key="1">
    <source>
        <dbReference type="ARBA" id="ARBA00004496"/>
    </source>
</evidence>
<dbReference type="GO" id="GO:0048678">
    <property type="term" value="P:response to axon injury"/>
    <property type="evidence" value="ECO:0007669"/>
    <property type="project" value="InterPro"/>
</dbReference>
<accession>A0AAD9KEV6</accession>
<dbReference type="CDD" id="cd09502">
    <property type="entry name" value="SAM_SARM1-like_repeat2"/>
    <property type="match status" value="1"/>
</dbReference>
<name>A0AAD9KEV6_RIDPI</name>
<dbReference type="GO" id="GO:0003953">
    <property type="term" value="F:NAD+ nucleosidase activity"/>
    <property type="evidence" value="ECO:0007669"/>
    <property type="project" value="InterPro"/>
</dbReference>
<dbReference type="InterPro" id="IPR013761">
    <property type="entry name" value="SAM/pointed_sf"/>
</dbReference>
<evidence type="ECO:0000313" key="8">
    <source>
        <dbReference type="Proteomes" id="UP001209878"/>
    </source>
</evidence>
<dbReference type="GO" id="GO:0007165">
    <property type="term" value="P:signal transduction"/>
    <property type="evidence" value="ECO:0007669"/>
    <property type="project" value="InterPro"/>
</dbReference>
<dbReference type="EMBL" id="JAODUO010001167">
    <property type="protein sequence ID" value="KAK2169941.1"/>
    <property type="molecule type" value="Genomic_DNA"/>
</dbReference>
<keyword evidence="3" id="KW-0677">Repeat</keyword>
<dbReference type="PANTHER" id="PTHR22998:SF1">
    <property type="entry name" value="NAD(+) HYDROLASE SARM1"/>
    <property type="match status" value="1"/>
</dbReference>
<dbReference type="GO" id="GO:0005737">
    <property type="term" value="C:cytoplasm"/>
    <property type="evidence" value="ECO:0007669"/>
    <property type="project" value="UniProtKB-SubCell"/>
</dbReference>
<feature type="domain" description="SAM" evidence="6">
    <location>
        <begin position="1"/>
        <end position="53"/>
    </location>
</feature>
<sequence>IGFCEYTQAFSDYQVDGDLLLTLVNESLRDDLKMNNGITRKRFLRELGRLKETADYQSCDPTKLDSWLKELGHEFCQHSYSMLKGGADRCVLRWLTDEQLQRDCGIDNGIHRMKIIEASKKLSQYPMTPVCMIPGIDPAKTLDCFISYRRATGSQLASLLKVHLQVRGFSVFLDIEKLRAGKFDDNLLNSVRNARNFILVLTPNSLDRCEVVAAIEGGCNIIPVMDNFQWPLPETLPDDMRPVCFFNGIR</sequence>
<dbReference type="PANTHER" id="PTHR22998">
    <property type="entry name" value="SARM1"/>
    <property type="match status" value="1"/>
</dbReference>
<evidence type="ECO:0000259" key="5">
    <source>
        <dbReference type="PROSITE" id="PS50104"/>
    </source>
</evidence>
<dbReference type="InterPro" id="IPR039184">
    <property type="entry name" value="SARM1"/>
</dbReference>
<dbReference type="AlphaFoldDB" id="A0AAD9KEV6"/>
<dbReference type="SUPFAM" id="SSF47769">
    <property type="entry name" value="SAM/Pointed domain"/>
    <property type="match status" value="2"/>
</dbReference>
<proteinExistence type="predicted"/>
<comment type="subcellular location">
    <subcellularLocation>
        <location evidence="1">Cytoplasm</location>
    </subcellularLocation>
</comment>
<gene>
    <name evidence="7" type="ORF">NP493_1169g00036</name>
</gene>
<evidence type="ECO:0008006" key="9">
    <source>
        <dbReference type="Google" id="ProtNLM"/>
    </source>
</evidence>
<dbReference type="Pfam" id="PF07647">
    <property type="entry name" value="SAM_2"/>
    <property type="match status" value="2"/>
</dbReference>
<keyword evidence="4" id="KW-0378">Hydrolase</keyword>
<evidence type="ECO:0000313" key="7">
    <source>
        <dbReference type="EMBL" id="KAK2169941.1"/>
    </source>
</evidence>
<dbReference type="PROSITE" id="PS50104">
    <property type="entry name" value="TIR"/>
    <property type="match status" value="1"/>
</dbReference>
<dbReference type="Proteomes" id="UP001209878">
    <property type="component" value="Unassembled WGS sequence"/>
</dbReference>
<dbReference type="InterPro" id="IPR035897">
    <property type="entry name" value="Toll_tir_struct_dom_sf"/>
</dbReference>
<dbReference type="Pfam" id="PF13676">
    <property type="entry name" value="TIR_2"/>
    <property type="match status" value="1"/>
</dbReference>
<dbReference type="InterPro" id="IPR000157">
    <property type="entry name" value="TIR_dom"/>
</dbReference>
<feature type="non-terminal residue" evidence="7">
    <location>
        <position position="1"/>
    </location>
</feature>
<dbReference type="Gene3D" id="3.40.50.10140">
    <property type="entry name" value="Toll/interleukin-1 receptor homology (TIR) domain"/>
    <property type="match status" value="1"/>
</dbReference>
<evidence type="ECO:0000256" key="4">
    <source>
        <dbReference type="ARBA" id="ARBA00022801"/>
    </source>
</evidence>
<dbReference type="SUPFAM" id="SSF52200">
    <property type="entry name" value="Toll/Interleukin receptor TIR domain"/>
    <property type="match status" value="1"/>
</dbReference>
<protein>
    <recommendedName>
        <fullName evidence="9">Sterile alpha and TIR motif-containing protein 1</fullName>
    </recommendedName>
</protein>
<dbReference type="Gene3D" id="1.10.150.50">
    <property type="entry name" value="Transcription Factor, Ets-1"/>
    <property type="match status" value="2"/>
</dbReference>
<feature type="domain" description="TIR" evidence="5">
    <location>
        <begin position="140"/>
        <end position="250"/>
    </location>
</feature>
<dbReference type="GO" id="GO:0035591">
    <property type="term" value="F:signaling adaptor activity"/>
    <property type="evidence" value="ECO:0007669"/>
    <property type="project" value="InterPro"/>
</dbReference>
<dbReference type="InterPro" id="IPR001660">
    <property type="entry name" value="SAM"/>
</dbReference>
<organism evidence="7 8">
    <name type="scientific">Ridgeia piscesae</name>
    <name type="common">Tubeworm</name>
    <dbReference type="NCBI Taxonomy" id="27915"/>
    <lineage>
        <taxon>Eukaryota</taxon>
        <taxon>Metazoa</taxon>
        <taxon>Spiralia</taxon>
        <taxon>Lophotrochozoa</taxon>
        <taxon>Annelida</taxon>
        <taxon>Polychaeta</taxon>
        <taxon>Sedentaria</taxon>
        <taxon>Canalipalpata</taxon>
        <taxon>Sabellida</taxon>
        <taxon>Siboglinidae</taxon>
        <taxon>Ridgeia</taxon>
    </lineage>
</organism>
<dbReference type="SMART" id="SM00454">
    <property type="entry name" value="SAM"/>
    <property type="match status" value="2"/>
</dbReference>
<dbReference type="GO" id="GO:0030425">
    <property type="term" value="C:dendrite"/>
    <property type="evidence" value="ECO:0007669"/>
    <property type="project" value="TreeGrafter"/>
</dbReference>
<keyword evidence="2" id="KW-0963">Cytoplasm</keyword>